<gene>
    <name evidence="3" type="ORF">PCL_04954</name>
    <name evidence="2" type="ORF">Purlil1_12671</name>
</gene>
<evidence type="ECO:0000313" key="4">
    <source>
        <dbReference type="Proteomes" id="UP000245956"/>
    </source>
</evidence>
<comment type="caution">
    <text evidence="3">The sequence shown here is derived from an EMBL/GenBank/DDBJ whole genome shotgun (WGS) entry which is preliminary data.</text>
</comment>
<feature type="compositionally biased region" description="Basic and acidic residues" evidence="1">
    <location>
        <begin position="23"/>
        <end position="43"/>
    </location>
</feature>
<dbReference type="Proteomes" id="UP000245956">
    <property type="component" value="Unassembled WGS sequence"/>
</dbReference>
<keyword evidence="5" id="KW-1185">Reference proteome</keyword>
<accession>A0A2U3DW99</accession>
<reference evidence="2" key="3">
    <citation type="submission" date="2023-11" db="EMBL/GenBank/DDBJ databases">
        <authorList>
            <person name="Beijen E."/>
            <person name="Ohm R.A."/>
        </authorList>
    </citation>
    <scope>NUCLEOTIDE SEQUENCE</scope>
    <source>
        <strain evidence="2">CBS 150709</strain>
    </source>
</reference>
<dbReference type="EMBL" id="LCWV01000024">
    <property type="protein sequence ID" value="PWI66541.1"/>
    <property type="molecule type" value="Genomic_DNA"/>
</dbReference>
<name>A0A2U3DW99_PURLI</name>
<organism evidence="3 4">
    <name type="scientific">Purpureocillium lilacinum</name>
    <name type="common">Paecilomyces lilacinus</name>
    <dbReference type="NCBI Taxonomy" id="33203"/>
    <lineage>
        <taxon>Eukaryota</taxon>
        <taxon>Fungi</taxon>
        <taxon>Dikarya</taxon>
        <taxon>Ascomycota</taxon>
        <taxon>Pezizomycotina</taxon>
        <taxon>Sordariomycetes</taxon>
        <taxon>Hypocreomycetidae</taxon>
        <taxon>Hypocreales</taxon>
        <taxon>Ophiocordycipitaceae</taxon>
        <taxon>Purpureocillium</taxon>
    </lineage>
</organism>
<evidence type="ECO:0000313" key="2">
    <source>
        <dbReference type="EMBL" id="KAK4075517.1"/>
    </source>
</evidence>
<reference evidence="3" key="1">
    <citation type="submission" date="2015-05" db="EMBL/GenBank/DDBJ databases">
        <authorList>
            <person name="Wang D.B."/>
            <person name="Wang M."/>
        </authorList>
    </citation>
    <scope>NUCLEOTIDE SEQUENCE</scope>
    <source>
        <strain evidence="3">36-1</strain>
    </source>
</reference>
<feature type="region of interest" description="Disordered" evidence="1">
    <location>
        <begin position="142"/>
        <end position="194"/>
    </location>
</feature>
<reference evidence="3 4" key="2">
    <citation type="journal article" date="2016" name="Front. Microbiol.">
        <title>Genome and transcriptome sequences reveal the specific parasitism of the nematophagous Purpureocillium lilacinum 36-1.</title>
        <authorList>
            <person name="Xie J."/>
            <person name="Li S."/>
            <person name="Mo C."/>
            <person name="Xiao X."/>
            <person name="Peng D."/>
            <person name="Wang G."/>
            <person name="Xiao Y."/>
        </authorList>
    </citation>
    <scope>NUCLEOTIDE SEQUENCE [LARGE SCALE GENOMIC DNA]</scope>
    <source>
        <strain evidence="3 4">36-1</strain>
    </source>
</reference>
<dbReference type="AlphaFoldDB" id="A0A2U3DW99"/>
<feature type="compositionally biased region" description="Gly residues" evidence="1">
    <location>
        <begin position="11"/>
        <end position="22"/>
    </location>
</feature>
<sequence length="194" mass="20541">MSPHTSEGHPQGNGGDWGGGDDAGSHRGCQKDGMPRSGRDMARPARHQPPCSQSDAQDSPAFGTTFRWPQAETHALPALVLALALALAASRAADAAATRPRLPGPSLATAVHNCILSSRAPRLPSTHRVTHRPRPRFVAVIPRQSRRQSPRATSMSPNDLPLRCLVGPSAGPGQDTGREYSLKPRGSAGPPRRL</sequence>
<dbReference type="Proteomes" id="UP001287286">
    <property type="component" value="Unassembled WGS sequence"/>
</dbReference>
<protein>
    <submittedName>
        <fullName evidence="3">Uncharacterized protein</fullName>
    </submittedName>
</protein>
<evidence type="ECO:0000313" key="3">
    <source>
        <dbReference type="EMBL" id="PWI66541.1"/>
    </source>
</evidence>
<dbReference type="EMBL" id="JAWRVI010000120">
    <property type="protein sequence ID" value="KAK4075517.1"/>
    <property type="molecule type" value="Genomic_DNA"/>
</dbReference>
<evidence type="ECO:0000256" key="1">
    <source>
        <dbReference type="SAM" id="MobiDB-lite"/>
    </source>
</evidence>
<feature type="region of interest" description="Disordered" evidence="1">
    <location>
        <begin position="1"/>
        <end position="64"/>
    </location>
</feature>
<reference evidence="2 5" key="4">
    <citation type="journal article" date="2024" name="Microbiol. Resour. Announc.">
        <title>Genome annotations for the ascomycete fungi Trichoderma harzianum, Trichoderma aggressivum, and Purpureocillium lilacinum.</title>
        <authorList>
            <person name="Beijen E.P.W."/>
            <person name="Ohm R.A."/>
        </authorList>
    </citation>
    <scope>NUCLEOTIDE SEQUENCE [LARGE SCALE GENOMIC DNA]</scope>
    <source>
        <strain evidence="2 5">CBS 150709</strain>
    </source>
</reference>
<evidence type="ECO:0000313" key="5">
    <source>
        <dbReference type="Proteomes" id="UP001287286"/>
    </source>
</evidence>
<proteinExistence type="predicted"/>